<dbReference type="Proteomes" id="UP000183832">
    <property type="component" value="Unassembled WGS sequence"/>
</dbReference>
<reference evidence="1 2" key="1">
    <citation type="submission" date="2015-04" db="EMBL/GenBank/DDBJ databases">
        <authorList>
            <person name="Syromyatnikov M.Y."/>
            <person name="Popov V.N."/>
        </authorList>
    </citation>
    <scope>NUCLEOTIDE SEQUENCE [LARGE SCALE GENOMIC DNA]</scope>
</reference>
<accession>A0A1J1IK92</accession>
<dbReference type="AlphaFoldDB" id="A0A1J1IK92"/>
<protein>
    <submittedName>
        <fullName evidence="1">CLUMA_CG013911, isoform A</fullName>
    </submittedName>
</protein>
<proteinExistence type="predicted"/>
<keyword evidence="2" id="KW-1185">Reference proteome</keyword>
<dbReference type="EMBL" id="CVRI01000054">
    <property type="protein sequence ID" value="CRL00651.1"/>
    <property type="molecule type" value="Genomic_DNA"/>
</dbReference>
<gene>
    <name evidence="1" type="ORF">CLUMA_CG013911</name>
</gene>
<sequence>MAAQLQDYLFGIAVAVSMGTVICHPSTDIAAQCTACLPKSLNRKRGRLEGIWRFPITNSQSDDSVYKLADKRSSLEQLNLVEIKHEDFTTSNNITKDNYDNNVIE</sequence>
<evidence type="ECO:0000313" key="2">
    <source>
        <dbReference type="Proteomes" id="UP000183832"/>
    </source>
</evidence>
<name>A0A1J1IK92_9DIPT</name>
<evidence type="ECO:0000313" key="1">
    <source>
        <dbReference type="EMBL" id="CRL00651.1"/>
    </source>
</evidence>
<dbReference type="OrthoDB" id="7788780at2759"/>
<organism evidence="1 2">
    <name type="scientific">Clunio marinus</name>
    <dbReference type="NCBI Taxonomy" id="568069"/>
    <lineage>
        <taxon>Eukaryota</taxon>
        <taxon>Metazoa</taxon>
        <taxon>Ecdysozoa</taxon>
        <taxon>Arthropoda</taxon>
        <taxon>Hexapoda</taxon>
        <taxon>Insecta</taxon>
        <taxon>Pterygota</taxon>
        <taxon>Neoptera</taxon>
        <taxon>Endopterygota</taxon>
        <taxon>Diptera</taxon>
        <taxon>Nematocera</taxon>
        <taxon>Chironomoidea</taxon>
        <taxon>Chironomidae</taxon>
        <taxon>Clunio</taxon>
    </lineage>
</organism>